<dbReference type="PANTHER" id="PTHR18945">
    <property type="entry name" value="NEUROTRANSMITTER GATED ION CHANNEL"/>
    <property type="match status" value="1"/>
</dbReference>
<dbReference type="EMBL" id="KB203854">
    <property type="protein sequence ID" value="ESO82690.1"/>
    <property type="molecule type" value="Genomic_DNA"/>
</dbReference>
<dbReference type="STRING" id="225164.V3ZJY0"/>
<protein>
    <recommendedName>
        <fullName evidence="10">Neurotransmitter-gated ion-channel ligand-binding domain-containing protein</fullName>
    </recommendedName>
</protein>
<evidence type="ECO:0000259" key="6">
    <source>
        <dbReference type="Pfam" id="PF02931"/>
    </source>
</evidence>
<evidence type="ECO:0000256" key="2">
    <source>
        <dbReference type="ARBA" id="ARBA00022692"/>
    </source>
</evidence>
<dbReference type="InterPro" id="IPR036734">
    <property type="entry name" value="Neur_chan_lig-bd_sf"/>
</dbReference>
<dbReference type="KEGG" id="lgi:LOTGIDRAFT_77112"/>
<dbReference type="CDD" id="cd19051">
    <property type="entry name" value="LGIC_TM_cation"/>
    <property type="match status" value="1"/>
</dbReference>
<evidence type="ECO:0000313" key="8">
    <source>
        <dbReference type="EMBL" id="ESO82690.1"/>
    </source>
</evidence>
<keyword evidence="4 5" id="KW-0472">Membrane</keyword>
<organism evidence="8 9">
    <name type="scientific">Lottia gigantea</name>
    <name type="common">Giant owl limpet</name>
    <dbReference type="NCBI Taxonomy" id="225164"/>
    <lineage>
        <taxon>Eukaryota</taxon>
        <taxon>Metazoa</taxon>
        <taxon>Spiralia</taxon>
        <taxon>Lophotrochozoa</taxon>
        <taxon>Mollusca</taxon>
        <taxon>Gastropoda</taxon>
        <taxon>Patellogastropoda</taxon>
        <taxon>Lottioidea</taxon>
        <taxon>Lottiidae</taxon>
        <taxon>Lottia</taxon>
    </lineage>
</organism>
<dbReference type="Gene3D" id="2.70.170.10">
    <property type="entry name" value="Neurotransmitter-gated ion-channel ligand-binding domain"/>
    <property type="match status" value="1"/>
</dbReference>
<feature type="non-terminal residue" evidence="8">
    <location>
        <position position="1"/>
    </location>
</feature>
<gene>
    <name evidence="8" type="ORF">LOTGIDRAFT_77112</name>
</gene>
<dbReference type="InterPro" id="IPR006201">
    <property type="entry name" value="Neur_channel"/>
</dbReference>
<feature type="transmembrane region" description="Helical" evidence="5">
    <location>
        <begin position="112"/>
        <end position="132"/>
    </location>
</feature>
<dbReference type="HOGENOM" id="CLU_1623128_0_0_1"/>
<dbReference type="InterPro" id="IPR018000">
    <property type="entry name" value="Neurotransmitter_ion_chnl_CS"/>
</dbReference>
<evidence type="ECO:0000256" key="1">
    <source>
        <dbReference type="ARBA" id="ARBA00004141"/>
    </source>
</evidence>
<dbReference type="SUPFAM" id="SSF90112">
    <property type="entry name" value="Neurotransmitter-gated ion-channel transmembrane pore"/>
    <property type="match status" value="1"/>
</dbReference>
<evidence type="ECO:0008006" key="10">
    <source>
        <dbReference type="Google" id="ProtNLM"/>
    </source>
</evidence>
<dbReference type="InterPro" id="IPR006202">
    <property type="entry name" value="Neur_chan_lig-bd"/>
</dbReference>
<dbReference type="Proteomes" id="UP000030746">
    <property type="component" value="Unassembled WGS sequence"/>
</dbReference>
<dbReference type="AlphaFoldDB" id="V3ZJY0"/>
<dbReference type="Gene3D" id="1.20.58.390">
    <property type="entry name" value="Neurotransmitter-gated ion-channel transmembrane domain"/>
    <property type="match status" value="1"/>
</dbReference>
<accession>V3ZJY0</accession>
<dbReference type="GO" id="GO:0016020">
    <property type="term" value="C:membrane"/>
    <property type="evidence" value="ECO:0007669"/>
    <property type="project" value="UniProtKB-SubCell"/>
</dbReference>
<dbReference type="GO" id="GO:0004888">
    <property type="term" value="F:transmembrane signaling receptor activity"/>
    <property type="evidence" value="ECO:0007669"/>
    <property type="project" value="InterPro"/>
</dbReference>
<feature type="domain" description="Neurotransmitter-gated ion-channel ligand-binding" evidence="6">
    <location>
        <begin position="4"/>
        <end position="109"/>
    </location>
</feature>
<dbReference type="OrthoDB" id="6158357at2759"/>
<dbReference type="GO" id="GO:0005230">
    <property type="term" value="F:extracellular ligand-gated monoatomic ion channel activity"/>
    <property type="evidence" value="ECO:0007669"/>
    <property type="project" value="InterPro"/>
</dbReference>
<evidence type="ECO:0000256" key="3">
    <source>
        <dbReference type="ARBA" id="ARBA00022989"/>
    </source>
</evidence>
<dbReference type="SUPFAM" id="SSF63712">
    <property type="entry name" value="Nicotinic receptor ligand binding domain-like"/>
    <property type="match status" value="1"/>
</dbReference>
<dbReference type="Pfam" id="PF02931">
    <property type="entry name" value="Neur_chan_LBD"/>
    <property type="match status" value="1"/>
</dbReference>
<dbReference type="OMA" id="IEANIYR"/>
<reference evidence="8 9" key="1">
    <citation type="journal article" date="2013" name="Nature">
        <title>Insights into bilaterian evolution from three spiralian genomes.</title>
        <authorList>
            <person name="Simakov O."/>
            <person name="Marletaz F."/>
            <person name="Cho S.J."/>
            <person name="Edsinger-Gonzales E."/>
            <person name="Havlak P."/>
            <person name="Hellsten U."/>
            <person name="Kuo D.H."/>
            <person name="Larsson T."/>
            <person name="Lv J."/>
            <person name="Arendt D."/>
            <person name="Savage R."/>
            <person name="Osoegawa K."/>
            <person name="de Jong P."/>
            <person name="Grimwood J."/>
            <person name="Chapman J.A."/>
            <person name="Shapiro H."/>
            <person name="Aerts A."/>
            <person name="Otillar R.P."/>
            <person name="Terry A.Y."/>
            <person name="Boore J.L."/>
            <person name="Grigoriev I.V."/>
            <person name="Lindberg D.R."/>
            <person name="Seaver E.C."/>
            <person name="Weisblat D.A."/>
            <person name="Putnam N.H."/>
            <person name="Rokhsar D.S."/>
        </authorList>
    </citation>
    <scope>NUCLEOTIDE SEQUENCE [LARGE SCALE GENOMIC DNA]</scope>
</reference>
<evidence type="ECO:0000259" key="7">
    <source>
        <dbReference type="Pfam" id="PF02932"/>
    </source>
</evidence>
<keyword evidence="2 5" id="KW-0812">Transmembrane</keyword>
<dbReference type="RefSeq" id="XP_009066402.1">
    <property type="nucleotide sequence ID" value="XM_009068154.1"/>
</dbReference>
<evidence type="ECO:0000313" key="9">
    <source>
        <dbReference type="Proteomes" id="UP000030746"/>
    </source>
</evidence>
<feature type="non-terminal residue" evidence="8">
    <location>
        <position position="164"/>
    </location>
</feature>
<dbReference type="InterPro" id="IPR036719">
    <property type="entry name" value="Neuro-gated_channel_TM_sf"/>
</dbReference>
<evidence type="ECO:0000256" key="4">
    <source>
        <dbReference type="ARBA" id="ARBA00023136"/>
    </source>
</evidence>
<dbReference type="GeneID" id="20252260"/>
<proteinExistence type="predicted"/>
<feature type="domain" description="Neurotransmitter-gated ion-channel transmembrane" evidence="7">
    <location>
        <begin position="122"/>
        <end position="164"/>
    </location>
</feature>
<evidence type="ECO:0000256" key="5">
    <source>
        <dbReference type="SAM" id="Phobius"/>
    </source>
</evidence>
<comment type="subcellular location">
    <subcellularLocation>
        <location evidence="1">Membrane</location>
        <topology evidence="1">Multi-pass membrane protein</topology>
    </subcellularLocation>
</comment>
<dbReference type="Pfam" id="PF02932">
    <property type="entry name" value="Neur_chan_memb"/>
    <property type="match status" value="1"/>
</dbReference>
<dbReference type="InterPro" id="IPR006029">
    <property type="entry name" value="Neurotrans-gated_channel_TM"/>
</dbReference>
<keyword evidence="9" id="KW-1185">Reference proteome</keyword>
<dbReference type="PROSITE" id="PS00236">
    <property type="entry name" value="NEUROTR_ION_CHANNEL"/>
    <property type="match status" value="1"/>
</dbReference>
<feature type="transmembrane region" description="Helical" evidence="5">
    <location>
        <begin position="144"/>
        <end position="163"/>
    </location>
</feature>
<keyword evidence="3 5" id="KW-1133">Transmembrane helix</keyword>
<dbReference type="CTD" id="20252260"/>
<dbReference type="InterPro" id="IPR038050">
    <property type="entry name" value="Neuro_actylchol_rec"/>
</dbReference>
<name>V3ZJY0_LOTGI</name>
<sequence length="164" mass="18099">FGSDMTRVYVNYSGVIDWEPDYTLTTGCKIDVTMFPVDVQNCSINIISWMTTDRDIKVSASEMDLSSIIADNGQFDILSTNVSEQQYPLSGNPSQLLHTTIFHLYLKRKATFYLMNVVGPISVIAFLCGMSFLVPPESGEKLTVAITVLLSLTVFLGAISDLLP</sequence>